<proteinExistence type="predicted"/>
<keyword evidence="3" id="KW-1185">Reference proteome</keyword>
<feature type="chain" id="PRO_5044218841" evidence="1">
    <location>
        <begin position="23"/>
        <end position="72"/>
    </location>
</feature>
<evidence type="ECO:0000313" key="2">
    <source>
        <dbReference type="EnsemblProtists" id="EOD06055"/>
    </source>
</evidence>
<dbReference type="HOGENOM" id="CLU_2727560_0_0_1"/>
<dbReference type="GeneID" id="17252205"/>
<dbReference type="EnsemblProtists" id="EOD06055">
    <property type="protein sequence ID" value="EOD06055"/>
    <property type="gene ID" value="EMIHUDRAFT_259089"/>
</dbReference>
<dbReference type="RefSeq" id="XP_005758484.1">
    <property type="nucleotide sequence ID" value="XM_005758427.1"/>
</dbReference>
<reference evidence="2" key="2">
    <citation type="submission" date="2024-10" db="UniProtKB">
        <authorList>
            <consortium name="EnsemblProtists"/>
        </authorList>
    </citation>
    <scope>IDENTIFICATION</scope>
</reference>
<dbReference type="KEGG" id="ehx:EMIHUDRAFT_259089"/>
<organism evidence="2 3">
    <name type="scientific">Emiliania huxleyi (strain CCMP1516)</name>
    <dbReference type="NCBI Taxonomy" id="280463"/>
    <lineage>
        <taxon>Eukaryota</taxon>
        <taxon>Haptista</taxon>
        <taxon>Haptophyta</taxon>
        <taxon>Prymnesiophyceae</taxon>
        <taxon>Isochrysidales</taxon>
        <taxon>Noelaerhabdaceae</taxon>
        <taxon>Emiliania</taxon>
    </lineage>
</organism>
<feature type="signal peptide" evidence="1">
    <location>
        <begin position="1"/>
        <end position="22"/>
    </location>
</feature>
<dbReference type="AlphaFoldDB" id="A0A0D3I470"/>
<accession>A0A0D3I470</accession>
<dbReference type="PaxDb" id="2903-EOD06055"/>
<evidence type="ECO:0000256" key="1">
    <source>
        <dbReference type="SAM" id="SignalP"/>
    </source>
</evidence>
<protein>
    <submittedName>
        <fullName evidence="2">Uncharacterized protein</fullName>
    </submittedName>
</protein>
<reference evidence="3" key="1">
    <citation type="journal article" date="2013" name="Nature">
        <title>Pan genome of the phytoplankton Emiliania underpins its global distribution.</title>
        <authorList>
            <person name="Read B.A."/>
            <person name="Kegel J."/>
            <person name="Klute M.J."/>
            <person name="Kuo A."/>
            <person name="Lefebvre S.C."/>
            <person name="Maumus F."/>
            <person name="Mayer C."/>
            <person name="Miller J."/>
            <person name="Monier A."/>
            <person name="Salamov A."/>
            <person name="Young J."/>
            <person name="Aguilar M."/>
            <person name="Claverie J.M."/>
            <person name="Frickenhaus S."/>
            <person name="Gonzalez K."/>
            <person name="Herman E.K."/>
            <person name="Lin Y.C."/>
            <person name="Napier J."/>
            <person name="Ogata H."/>
            <person name="Sarno A.F."/>
            <person name="Shmutz J."/>
            <person name="Schroeder D."/>
            <person name="de Vargas C."/>
            <person name="Verret F."/>
            <person name="von Dassow P."/>
            <person name="Valentin K."/>
            <person name="Van de Peer Y."/>
            <person name="Wheeler G."/>
            <person name="Dacks J.B."/>
            <person name="Delwiche C.F."/>
            <person name="Dyhrman S.T."/>
            <person name="Glockner G."/>
            <person name="John U."/>
            <person name="Richards T."/>
            <person name="Worden A.Z."/>
            <person name="Zhang X."/>
            <person name="Grigoriev I.V."/>
            <person name="Allen A.E."/>
            <person name="Bidle K."/>
            <person name="Borodovsky M."/>
            <person name="Bowler C."/>
            <person name="Brownlee C."/>
            <person name="Cock J.M."/>
            <person name="Elias M."/>
            <person name="Gladyshev V.N."/>
            <person name="Groth M."/>
            <person name="Guda C."/>
            <person name="Hadaegh A."/>
            <person name="Iglesias-Rodriguez M.D."/>
            <person name="Jenkins J."/>
            <person name="Jones B.M."/>
            <person name="Lawson T."/>
            <person name="Leese F."/>
            <person name="Lindquist E."/>
            <person name="Lobanov A."/>
            <person name="Lomsadze A."/>
            <person name="Malik S.B."/>
            <person name="Marsh M.E."/>
            <person name="Mackinder L."/>
            <person name="Mock T."/>
            <person name="Mueller-Roeber B."/>
            <person name="Pagarete A."/>
            <person name="Parker M."/>
            <person name="Probert I."/>
            <person name="Quesneville H."/>
            <person name="Raines C."/>
            <person name="Rensing S.A."/>
            <person name="Riano-Pachon D.M."/>
            <person name="Richier S."/>
            <person name="Rokitta S."/>
            <person name="Shiraiwa Y."/>
            <person name="Soanes D.M."/>
            <person name="van der Giezen M."/>
            <person name="Wahlund T.M."/>
            <person name="Williams B."/>
            <person name="Wilson W."/>
            <person name="Wolfe G."/>
            <person name="Wurch L.L."/>
        </authorList>
    </citation>
    <scope>NUCLEOTIDE SEQUENCE</scope>
</reference>
<keyword evidence="1" id="KW-0732">Signal</keyword>
<name>A0A0D3I470_EMIH1</name>
<sequence>MHSPVFQLALKTTALVVQPSLAAFVALVGVFNERDGRASLEEYERAFAAVIVGNRGSLAPLTELVEALSTFR</sequence>
<evidence type="ECO:0000313" key="3">
    <source>
        <dbReference type="Proteomes" id="UP000013827"/>
    </source>
</evidence>
<dbReference type="Proteomes" id="UP000013827">
    <property type="component" value="Unassembled WGS sequence"/>
</dbReference>